<feature type="transmembrane region" description="Helical" evidence="3">
    <location>
        <begin position="325"/>
        <end position="348"/>
    </location>
</feature>
<feature type="transmembrane region" description="Helical" evidence="3">
    <location>
        <begin position="271"/>
        <end position="289"/>
    </location>
</feature>
<protein>
    <submittedName>
        <fullName evidence="5">MFS general substrate transporter</fullName>
    </submittedName>
</protein>
<proteinExistence type="inferred from homology"/>
<feature type="transmembrane region" description="Helical" evidence="3">
    <location>
        <begin position="100"/>
        <end position="120"/>
    </location>
</feature>
<comment type="similarity">
    <text evidence="2">Belongs to the major facilitator superfamily. Monocarboxylate porter (TC 2.A.1.13) family.</text>
</comment>
<evidence type="ECO:0000256" key="1">
    <source>
        <dbReference type="ARBA" id="ARBA00004141"/>
    </source>
</evidence>
<dbReference type="Pfam" id="PF07690">
    <property type="entry name" value="MFS_1"/>
    <property type="match status" value="1"/>
</dbReference>
<evidence type="ECO:0000256" key="2">
    <source>
        <dbReference type="ARBA" id="ARBA00006727"/>
    </source>
</evidence>
<comment type="caution">
    <text evidence="5">The sequence shown here is derived from an EMBL/GenBank/DDBJ whole genome shotgun (WGS) entry which is preliminary data.</text>
</comment>
<feature type="transmembrane region" description="Helical" evidence="3">
    <location>
        <begin position="391"/>
        <end position="413"/>
    </location>
</feature>
<name>A0A9P6BVZ5_9AGAR</name>
<dbReference type="InterPro" id="IPR036259">
    <property type="entry name" value="MFS_trans_sf"/>
</dbReference>
<dbReference type="Gene3D" id="1.20.1250.20">
    <property type="entry name" value="MFS general substrate transporter like domains"/>
    <property type="match status" value="2"/>
</dbReference>
<sequence length="421" mass="45124">MTTTSPFRSSRANLVSHEALTTEEDQFPDGGLRAWLVVLGVRHSLLSVGYALSWGAYQEYYQESILKDQSPSSIAWIGSIQYALLFLPGLAVGHLFDLGYFHLLFFSSSTLLVVAAFLAAQCTEYWQLLLCQGFGVGLGCGGVFGPTYAIIGHWFKKKRGLALGYLAVGASLGGICIPIAVRNLIPKVGFPWTMRIIGFILLLVLGVSNLTMKRRLPPAPVGGGLFNLAVFKSVAYTIYCISGFLTFLGIYTLLTYINVSATQVGASPELAFYYVAFANAGSLFGRWAGGILMDRIGPLNTSIPFVVFSAVLTYAWPFSRSTGSLVAIAIVYGFCSGAYIAIMTSPVMNLGGDDDVGRRIGMFMTILACGSLLGPPISGKIEVVTGGFEVVGLYAGTMVLAGAVCMVVARYLVSRKWTAKV</sequence>
<feature type="domain" description="Major facilitator superfamily (MFS) profile" evidence="4">
    <location>
        <begin position="235"/>
        <end position="421"/>
    </location>
</feature>
<dbReference type="InterPro" id="IPR050327">
    <property type="entry name" value="Proton-linked_MCT"/>
</dbReference>
<feature type="transmembrane region" description="Helical" evidence="3">
    <location>
        <begin position="126"/>
        <end position="151"/>
    </location>
</feature>
<feature type="transmembrane region" description="Helical" evidence="3">
    <location>
        <begin position="233"/>
        <end position="259"/>
    </location>
</feature>
<feature type="transmembrane region" description="Helical" evidence="3">
    <location>
        <begin position="73"/>
        <end position="93"/>
    </location>
</feature>
<dbReference type="InterPro" id="IPR020846">
    <property type="entry name" value="MFS_dom"/>
</dbReference>
<dbReference type="InterPro" id="IPR011701">
    <property type="entry name" value="MFS"/>
</dbReference>
<dbReference type="Proteomes" id="UP000807342">
    <property type="component" value="Unassembled WGS sequence"/>
</dbReference>
<dbReference type="PANTHER" id="PTHR11360">
    <property type="entry name" value="MONOCARBOXYLATE TRANSPORTER"/>
    <property type="match status" value="1"/>
</dbReference>
<dbReference type="OrthoDB" id="6509908at2759"/>
<reference evidence="5" key="1">
    <citation type="submission" date="2020-11" db="EMBL/GenBank/DDBJ databases">
        <authorList>
            <consortium name="DOE Joint Genome Institute"/>
            <person name="Ahrendt S."/>
            <person name="Riley R."/>
            <person name="Andreopoulos W."/>
            <person name="Labutti K."/>
            <person name="Pangilinan J."/>
            <person name="Ruiz-Duenas F.J."/>
            <person name="Barrasa J.M."/>
            <person name="Sanchez-Garcia M."/>
            <person name="Camarero S."/>
            <person name="Miyauchi S."/>
            <person name="Serrano A."/>
            <person name="Linde D."/>
            <person name="Babiker R."/>
            <person name="Drula E."/>
            <person name="Ayuso-Fernandez I."/>
            <person name="Pacheco R."/>
            <person name="Padilla G."/>
            <person name="Ferreira P."/>
            <person name="Barriuso J."/>
            <person name="Kellner H."/>
            <person name="Castanera R."/>
            <person name="Alfaro M."/>
            <person name="Ramirez L."/>
            <person name="Pisabarro A.G."/>
            <person name="Kuo A."/>
            <person name="Tritt A."/>
            <person name="Lipzen A."/>
            <person name="He G."/>
            <person name="Yan M."/>
            <person name="Ng V."/>
            <person name="Cullen D."/>
            <person name="Martin F."/>
            <person name="Rosso M.-N."/>
            <person name="Henrissat B."/>
            <person name="Hibbett D."/>
            <person name="Martinez A.T."/>
            <person name="Grigoriev I.V."/>
        </authorList>
    </citation>
    <scope>NUCLEOTIDE SEQUENCE</scope>
    <source>
        <strain evidence="5">MF-IS2</strain>
    </source>
</reference>
<dbReference type="AlphaFoldDB" id="A0A9P6BVZ5"/>
<dbReference type="GO" id="GO:0016020">
    <property type="term" value="C:membrane"/>
    <property type="evidence" value="ECO:0007669"/>
    <property type="project" value="UniProtKB-SubCell"/>
</dbReference>
<gene>
    <name evidence="5" type="ORF">P691DRAFT_799703</name>
</gene>
<keyword evidence="3" id="KW-1133">Transmembrane helix</keyword>
<evidence type="ECO:0000259" key="4">
    <source>
        <dbReference type="PROSITE" id="PS50850"/>
    </source>
</evidence>
<accession>A0A9P6BVZ5</accession>
<feature type="transmembrane region" description="Helical" evidence="3">
    <location>
        <begin position="163"/>
        <end position="181"/>
    </location>
</feature>
<evidence type="ECO:0000313" key="6">
    <source>
        <dbReference type="Proteomes" id="UP000807342"/>
    </source>
</evidence>
<dbReference type="EMBL" id="MU151962">
    <property type="protein sequence ID" value="KAF9441307.1"/>
    <property type="molecule type" value="Genomic_DNA"/>
</dbReference>
<organism evidence="5 6">
    <name type="scientific">Macrolepiota fuliginosa MF-IS2</name>
    <dbReference type="NCBI Taxonomy" id="1400762"/>
    <lineage>
        <taxon>Eukaryota</taxon>
        <taxon>Fungi</taxon>
        <taxon>Dikarya</taxon>
        <taxon>Basidiomycota</taxon>
        <taxon>Agaricomycotina</taxon>
        <taxon>Agaricomycetes</taxon>
        <taxon>Agaricomycetidae</taxon>
        <taxon>Agaricales</taxon>
        <taxon>Agaricineae</taxon>
        <taxon>Agaricaceae</taxon>
        <taxon>Macrolepiota</taxon>
    </lineage>
</organism>
<evidence type="ECO:0000256" key="3">
    <source>
        <dbReference type="SAM" id="Phobius"/>
    </source>
</evidence>
<dbReference type="PANTHER" id="PTHR11360:SF234">
    <property type="entry name" value="MFS-TYPE TRANSPORTER DBAD-RELATED"/>
    <property type="match status" value="1"/>
</dbReference>
<dbReference type="PROSITE" id="PS50850">
    <property type="entry name" value="MFS"/>
    <property type="match status" value="1"/>
</dbReference>
<keyword evidence="3" id="KW-0472">Membrane</keyword>
<keyword evidence="6" id="KW-1185">Reference proteome</keyword>
<comment type="subcellular location">
    <subcellularLocation>
        <location evidence="1">Membrane</location>
        <topology evidence="1">Multi-pass membrane protein</topology>
    </subcellularLocation>
</comment>
<feature type="transmembrane region" description="Helical" evidence="3">
    <location>
        <begin position="193"/>
        <end position="212"/>
    </location>
</feature>
<feature type="transmembrane region" description="Helical" evidence="3">
    <location>
        <begin position="301"/>
        <end position="319"/>
    </location>
</feature>
<evidence type="ECO:0000313" key="5">
    <source>
        <dbReference type="EMBL" id="KAF9441307.1"/>
    </source>
</evidence>
<keyword evidence="3" id="KW-0812">Transmembrane</keyword>
<feature type="transmembrane region" description="Helical" evidence="3">
    <location>
        <begin position="360"/>
        <end position="379"/>
    </location>
</feature>
<dbReference type="SUPFAM" id="SSF103473">
    <property type="entry name" value="MFS general substrate transporter"/>
    <property type="match status" value="1"/>
</dbReference>
<dbReference type="GO" id="GO:0022857">
    <property type="term" value="F:transmembrane transporter activity"/>
    <property type="evidence" value="ECO:0007669"/>
    <property type="project" value="InterPro"/>
</dbReference>